<dbReference type="Proteomes" id="UP000649617">
    <property type="component" value="Unassembled WGS sequence"/>
</dbReference>
<reference evidence="2" key="1">
    <citation type="submission" date="2021-02" db="EMBL/GenBank/DDBJ databases">
        <authorList>
            <person name="Dougan E. K."/>
            <person name="Rhodes N."/>
            <person name="Thang M."/>
            <person name="Chan C."/>
        </authorList>
    </citation>
    <scope>NUCLEOTIDE SEQUENCE</scope>
</reference>
<evidence type="ECO:0000313" key="2">
    <source>
        <dbReference type="EMBL" id="CAE7545699.1"/>
    </source>
</evidence>
<sequence length="199" mass="21565">MQRIGMQQWFRDWHATLIHFDRKVAHAISSGSVWPVIGSTEEEDADPLATILAKADFQASTQRLFASLATKAATTLSAAGIRQAFAEVAPSISFSTIRRRILLGHISLSGLMSDVKRSPPTEDAEEAEMATGAAGRTQVEKISEFLELRKAQVNEFVAAVTVAEQARSEDRVVSVGPRCGVVVRFKNPRPSTSTNAALS</sequence>
<dbReference type="EMBL" id="CAJNIZ010033481">
    <property type="protein sequence ID" value="CAE7545699.1"/>
    <property type="molecule type" value="Genomic_DNA"/>
</dbReference>
<dbReference type="OrthoDB" id="10603716at2759"/>
<evidence type="ECO:0000313" key="3">
    <source>
        <dbReference type="Proteomes" id="UP000649617"/>
    </source>
</evidence>
<name>A0A812U0D0_SYMPI</name>
<evidence type="ECO:0000256" key="1">
    <source>
        <dbReference type="SAM" id="MobiDB-lite"/>
    </source>
</evidence>
<gene>
    <name evidence="2" type="ORF">SPIL2461_LOCUS14477</name>
</gene>
<keyword evidence="3" id="KW-1185">Reference proteome</keyword>
<comment type="caution">
    <text evidence="2">The sequence shown here is derived from an EMBL/GenBank/DDBJ whole genome shotgun (WGS) entry which is preliminary data.</text>
</comment>
<organism evidence="2 3">
    <name type="scientific">Symbiodinium pilosum</name>
    <name type="common">Dinoflagellate</name>
    <dbReference type="NCBI Taxonomy" id="2952"/>
    <lineage>
        <taxon>Eukaryota</taxon>
        <taxon>Sar</taxon>
        <taxon>Alveolata</taxon>
        <taxon>Dinophyceae</taxon>
        <taxon>Suessiales</taxon>
        <taxon>Symbiodiniaceae</taxon>
        <taxon>Symbiodinium</taxon>
    </lineage>
</organism>
<accession>A0A812U0D0</accession>
<proteinExistence type="predicted"/>
<dbReference type="AlphaFoldDB" id="A0A812U0D0"/>
<protein>
    <submittedName>
        <fullName evidence="2">Uncharacterized protein</fullName>
    </submittedName>
</protein>
<feature type="region of interest" description="Disordered" evidence="1">
    <location>
        <begin position="114"/>
        <end position="133"/>
    </location>
</feature>